<evidence type="ECO:0000313" key="3">
    <source>
        <dbReference type="EMBL" id="GEC97627.1"/>
    </source>
</evidence>
<keyword evidence="2" id="KW-0732">Signal</keyword>
<feature type="signal peptide" evidence="2">
    <location>
        <begin position="1"/>
        <end position="20"/>
    </location>
</feature>
<evidence type="ECO:0000256" key="2">
    <source>
        <dbReference type="SAM" id="SignalP"/>
    </source>
</evidence>
<keyword evidence="4" id="KW-1185">Reference proteome</keyword>
<organism evidence="3 4">
    <name type="scientific">Zoogloea ramigera</name>
    <dbReference type="NCBI Taxonomy" id="350"/>
    <lineage>
        <taxon>Bacteria</taxon>
        <taxon>Pseudomonadati</taxon>
        <taxon>Pseudomonadota</taxon>
        <taxon>Betaproteobacteria</taxon>
        <taxon>Rhodocyclales</taxon>
        <taxon>Zoogloeaceae</taxon>
        <taxon>Zoogloea</taxon>
    </lineage>
</organism>
<reference evidence="3 4" key="1">
    <citation type="submission" date="2019-06" db="EMBL/GenBank/DDBJ databases">
        <title>Whole genome shotgun sequence of Zoogloea ramigera NBRC 15342.</title>
        <authorList>
            <person name="Hosoyama A."/>
            <person name="Uohara A."/>
            <person name="Ohji S."/>
            <person name="Ichikawa N."/>
        </authorList>
    </citation>
    <scope>NUCLEOTIDE SEQUENCE [LARGE SCALE GENOMIC DNA]</scope>
    <source>
        <strain evidence="3 4">NBRC 15342</strain>
    </source>
</reference>
<gene>
    <name evidence="3" type="ORF">ZRA01_37000</name>
</gene>
<sequence length="124" mass="13448">MKLISTVFAALLLAVGTAHADPNDKDNHAEGVGGHTLNELQKQGKPTAAAVKKERDLQKNWDRDKDNHVEGVGGHALHEAKKMPPATKESQAKKRENEKTLDRGKDNHEEGVGGHGLYEATKGK</sequence>
<protein>
    <submittedName>
        <fullName evidence="3">Uncharacterized protein</fullName>
    </submittedName>
</protein>
<feature type="chain" id="PRO_5021275341" evidence="2">
    <location>
        <begin position="21"/>
        <end position="124"/>
    </location>
</feature>
<accession>A0A4Y4D2Z0</accession>
<dbReference type="AlphaFoldDB" id="A0A4Y4D2Z0"/>
<dbReference type="RefSeq" id="WP_141354930.1">
    <property type="nucleotide sequence ID" value="NZ_BJNV01000105.1"/>
</dbReference>
<name>A0A4Y4D2Z0_ZOORA</name>
<dbReference type="Proteomes" id="UP000318422">
    <property type="component" value="Unassembled WGS sequence"/>
</dbReference>
<proteinExistence type="predicted"/>
<feature type="region of interest" description="Disordered" evidence="1">
    <location>
        <begin position="18"/>
        <end position="124"/>
    </location>
</feature>
<feature type="compositionally biased region" description="Basic and acidic residues" evidence="1">
    <location>
        <begin position="90"/>
        <end position="112"/>
    </location>
</feature>
<evidence type="ECO:0000256" key="1">
    <source>
        <dbReference type="SAM" id="MobiDB-lite"/>
    </source>
</evidence>
<comment type="caution">
    <text evidence="3">The sequence shown here is derived from an EMBL/GenBank/DDBJ whole genome shotgun (WGS) entry which is preliminary data.</text>
</comment>
<dbReference type="EMBL" id="BJNV01000105">
    <property type="protein sequence ID" value="GEC97627.1"/>
    <property type="molecule type" value="Genomic_DNA"/>
</dbReference>
<feature type="compositionally biased region" description="Basic and acidic residues" evidence="1">
    <location>
        <begin position="51"/>
        <end position="69"/>
    </location>
</feature>
<evidence type="ECO:0000313" key="4">
    <source>
        <dbReference type="Proteomes" id="UP000318422"/>
    </source>
</evidence>